<reference evidence="1" key="1">
    <citation type="journal article" date="2019" name="Environ. Microbiol.">
        <title>Fungal ecological strategies reflected in gene transcription - a case study of two litter decomposers.</title>
        <authorList>
            <person name="Barbi F."/>
            <person name="Kohler A."/>
            <person name="Barry K."/>
            <person name="Baskaran P."/>
            <person name="Daum C."/>
            <person name="Fauchery L."/>
            <person name="Ihrmark K."/>
            <person name="Kuo A."/>
            <person name="LaButti K."/>
            <person name="Lipzen A."/>
            <person name="Morin E."/>
            <person name="Grigoriev I.V."/>
            <person name="Henrissat B."/>
            <person name="Lindahl B."/>
            <person name="Martin F."/>
        </authorList>
    </citation>
    <scope>NUCLEOTIDE SEQUENCE</scope>
    <source>
        <strain evidence="1">JB14</strain>
    </source>
</reference>
<sequence length="56" mass="6697">LQSRVDNWKGHHLENFGRLLLHDTFIVPRFEIDREYSIFLFEKIIICCKEALPTPP</sequence>
<dbReference type="Pfam" id="PF15411">
    <property type="entry name" value="PH_10"/>
    <property type="match status" value="1"/>
</dbReference>
<dbReference type="SUPFAM" id="SSF50729">
    <property type="entry name" value="PH domain-like"/>
    <property type="match status" value="1"/>
</dbReference>
<dbReference type="PANTHER" id="PTHR47339">
    <property type="entry name" value="CELL DIVISION CONTROL PROTEIN 24"/>
    <property type="match status" value="1"/>
</dbReference>
<dbReference type="InterPro" id="IPR053026">
    <property type="entry name" value="CDC42_GEF"/>
</dbReference>
<dbReference type="GO" id="GO:0005634">
    <property type="term" value="C:nucleus"/>
    <property type="evidence" value="ECO:0007669"/>
    <property type="project" value="TreeGrafter"/>
</dbReference>
<dbReference type="Proteomes" id="UP000799118">
    <property type="component" value="Unassembled WGS sequence"/>
</dbReference>
<dbReference type="GO" id="GO:0030010">
    <property type="term" value="P:establishment of cell polarity"/>
    <property type="evidence" value="ECO:0007669"/>
    <property type="project" value="TreeGrafter"/>
</dbReference>
<protein>
    <submittedName>
        <fullName evidence="1">Uncharacterized protein</fullName>
    </submittedName>
</protein>
<dbReference type="EMBL" id="ML769403">
    <property type="protein sequence ID" value="KAE9406299.1"/>
    <property type="molecule type" value="Genomic_DNA"/>
</dbReference>
<name>A0A6A4I6G4_9AGAR</name>
<organism evidence="1 2">
    <name type="scientific">Gymnopus androsaceus JB14</name>
    <dbReference type="NCBI Taxonomy" id="1447944"/>
    <lineage>
        <taxon>Eukaryota</taxon>
        <taxon>Fungi</taxon>
        <taxon>Dikarya</taxon>
        <taxon>Basidiomycota</taxon>
        <taxon>Agaricomycotina</taxon>
        <taxon>Agaricomycetes</taxon>
        <taxon>Agaricomycetidae</taxon>
        <taxon>Agaricales</taxon>
        <taxon>Marasmiineae</taxon>
        <taxon>Omphalotaceae</taxon>
        <taxon>Gymnopus</taxon>
    </lineage>
</organism>
<evidence type="ECO:0000313" key="2">
    <source>
        <dbReference type="Proteomes" id="UP000799118"/>
    </source>
</evidence>
<dbReference type="GO" id="GO:0005737">
    <property type="term" value="C:cytoplasm"/>
    <property type="evidence" value="ECO:0007669"/>
    <property type="project" value="TreeGrafter"/>
</dbReference>
<dbReference type="PANTHER" id="PTHR47339:SF1">
    <property type="entry name" value="CELL DIVISION CONTROL PROTEIN 24"/>
    <property type="match status" value="1"/>
</dbReference>
<dbReference type="GO" id="GO:0043332">
    <property type="term" value="C:mating projection tip"/>
    <property type="evidence" value="ECO:0007669"/>
    <property type="project" value="TreeGrafter"/>
</dbReference>
<dbReference type="Gene3D" id="2.30.29.30">
    <property type="entry name" value="Pleckstrin-homology domain (PH domain)/Phosphotyrosine-binding domain (PTB)"/>
    <property type="match status" value="1"/>
</dbReference>
<keyword evidence="2" id="KW-1185">Reference proteome</keyword>
<feature type="non-terminal residue" evidence="1">
    <location>
        <position position="1"/>
    </location>
</feature>
<accession>A0A6A4I6G4</accession>
<feature type="non-terminal residue" evidence="1">
    <location>
        <position position="56"/>
    </location>
</feature>
<dbReference type="AlphaFoldDB" id="A0A6A4I6G4"/>
<gene>
    <name evidence="1" type="ORF">BT96DRAFT_748260</name>
</gene>
<dbReference type="InterPro" id="IPR011993">
    <property type="entry name" value="PH-like_dom_sf"/>
</dbReference>
<dbReference type="OrthoDB" id="1594986at2759"/>
<evidence type="ECO:0000313" key="1">
    <source>
        <dbReference type="EMBL" id="KAE9406299.1"/>
    </source>
</evidence>
<proteinExistence type="predicted"/>
<dbReference type="GO" id="GO:0031106">
    <property type="term" value="P:septin ring organization"/>
    <property type="evidence" value="ECO:0007669"/>
    <property type="project" value="TreeGrafter"/>
</dbReference>
<dbReference type="GO" id="GO:0000935">
    <property type="term" value="C:division septum"/>
    <property type="evidence" value="ECO:0007669"/>
    <property type="project" value="TreeGrafter"/>
</dbReference>